<name>A0A9P8VW79_9HYPO</name>
<comment type="caution">
    <text evidence="6">The sequence shown here is derived from an EMBL/GenBank/DDBJ whole genome shotgun (WGS) entry which is preliminary data.</text>
</comment>
<evidence type="ECO:0000256" key="3">
    <source>
        <dbReference type="ARBA" id="ARBA00022989"/>
    </source>
</evidence>
<evidence type="ECO:0000313" key="7">
    <source>
        <dbReference type="Proteomes" id="UP000777438"/>
    </source>
</evidence>
<feature type="transmembrane region" description="Helical" evidence="5">
    <location>
        <begin position="23"/>
        <end position="42"/>
    </location>
</feature>
<keyword evidence="7" id="KW-1185">Reference proteome</keyword>
<sequence>METQPIPRADTGFKFYHYNPSTAGNAIFAGLFAVISIAHLWLIIKSRGWYFIPFLVGCIFEAVGYVGRVISSNETPNWTLNPYLVQTLLLLMGPTLYAASIYMVLGRLVRSLDAAHHSIIRVNWLTKVFLMGDILSICGQGGGGGMMASAKTSGALDTANNIVILGLGIQIIFFSLFIVTTILFHIRIRRVPTSQSLITTSPWEQFIWVLYVSSVLILIRSIFRVGEFALGNGNELQLREIYIFVLDAIPILAVAMAFAWFHPCNILDSYKKLGKGMGIESNSEDYMMGNMDGYRS</sequence>
<keyword evidence="2 5" id="KW-0812">Transmembrane</keyword>
<evidence type="ECO:0000313" key="6">
    <source>
        <dbReference type="EMBL" id="KAH6879848.1"/>
    </source>
</evidence>
<feature type="transmembrane region" description="Helical" evidence="5">
    <location>
        <begin position="124"/>
        <end position="142"/>
    </location>
</feature>
<dbReference type="GO" id="GO:0016020">
    <property type="term" value="C:membrane"/>
    <property type="evidence" value="ECO:0007669"/>
    <property type="project" value="UniProtKB-SubCell"/>
</dbReference>
<evidence type="ECO:0000256" key="1">
    <source>
        <dbReference type="ARBA" id="ARBA00004141"/>
    </source>
</evidence>
<evidence type="ECO:0000256" key="2">
    <source>
        <dbReference type="ARBA" id="ARBA00022692"/>
    </source>
</evidence>
<feature type="transmembrane region" description="Helical" evidence="5">
    <location>
        <begin position="243"/>
        <end position="261"/>
    </location>
</feature>
<reference evidence="6 7" key="1">
    <citation type="journal article" date="2021" name="Nat. Commun.">
        <title>Genetic determinants of endophytism in the Arabidopsis root mycobiome.</title>
        <authorList>
            <person name="Mesny F."/>
            <person name="Miyauchi S."/>
            <person name="Thiergart T."/>
            <person name="Pickel B."/>
            <person name="Atanasova L."/>
            <person name="Karlsson M."/>
            <person name="Huettel B."/>
            <person name="Barry K.W."/>
            <person name="Haridas S."/>
            <person name="Chen C."/>
            <person name="Bauer D."/>
            <person name="Andreopoulos W."/>
            <person name="Pangilinan J."/>
            <person name="LaButti K."/>
            <person name="Riley R."/>
            <person name="Lipzen A."/>
            <person name="Clum A."/>
            <person name="Drula E."/>
            <person name="Henrissat B."/>
            <person name="Kohler A."/>
            <person name="Grigoriev I.V."/>
            <person name="Martin F.M."/>
            <person name="Hacquard S."/>
        </authorList>
    </citation>
    <scope>NUCLEOTIDE SEQUENCE [LARGE SCALE GENOMIC DNA]</scope>
    <source>
        <strain evidence="6 7">MPI-CAGE-CH-0241</strain>
    </source>
</reference>
<dbReference type="Pfam" id="PF04479">
    <property type="entry name" value="RTA1"/>
    <property type="match status" value="1"/>
</dbReference>
<keyword evidence="3 5" id="KW-1133">Transmembrane helix</keyword>
<comment type="subcellular location">
    <subcellularLocation>
        <location evidence="1">Membrane</location>
        <topology evidence="1">Multi-pass membrane protein</topology>
    </subcellularLocation>
</comment>
<dbReference type="InterPro" id="IPR007568">
    <property type="entry name" value="RTA1"/>
</dbReference>
<accession>A0A9P8VW79</accession>
<dbReference type="OrthoDB" id="3358017at2759"/>
<dbReference type="AlphaFoldDB" id="A0A9P8VW79"/>
<keyword evidence="4 5" id="KW-0472">Membrane</keyword>
<feature type="transmembrane region" description="Helical" evidence="5">
    <location>
        <begin position="49"/>
        <end position="71"/>
    </location>
</feature>
<dbReference type="EMBL" id="JAGPYM010000028">
    <property type="protein sequence ID" value="KAH6879848.1"/>
    <property type="molecule type" value="Genomic_DNA"/>
</dbReference>
<organism evidence="6 7">
    <name type="scientific">Thelonectria olida</name>
    <dbReference type="NCBI Taxonomy" id="1576542"/>
    <lineage>
        <taxon>Eukaryota</taxon>
        <taxon>Fungi</taxon>
        <taxon>Dikarya</taxon>
        <taxon>Ascomycota</taxon>
        <taxon>Pezizomycotina</taxon>
        <taxon>Sordariomycetes</taxon>
        <taxon>Hypocreomycetidae</taxon>
        <taxon>Hypocreales</taxon>
        <taxon>Nectriaceae</taxon>
        <taxon>Thelonectria</taxon>
    </lineage>
</organism>
<proteinExistence type="predicted"/>
<evidence type="ECO:0000256" key="5">
    <source>
        <dbReference type="SAM" id="Phobius"/>
    </source>
</evidence>
<dbReference type="PANTHER" id="PTHR31465:SF35">
    <property type="entry name" value="RTA1 DOMAIN PROTEIN-RELATED"/>
    <property type="match status" value="1"/>
</dbReference>
<protein>
    <submittedName>
        <fullName evidence="6">RTA1 like protein-domain-containing protein</fullName>
    </submittedName>
</protein>
<feature type="transmembrane region" description="Helical" evidence="5">
    <location>
        <begin position="83"/>
        <end position="104"/>
    </location>
</feature>
<evidence type="ECO:0000256" key="4">
    <source>
        <dbReference type="ARBA" id="ARBA00023136"/>
    </source>
</evidence>
<dbReference type="PANTHER" id="PTHR31465">
    <property type="entry name" value="PROTEIN RTA1-RELATED"/>
    <property type="match status" value="1"/>
</dbReference>
<feature type="transmembrane region" description="Helical" evidence="5">
    <location>
        <begin position="206"/>
        <end position="223"/>
    </location>
</feature>
<dbReference type="Proteomes" id="UP000777438">
    <property type="component" value="Unassembled WGS sequence"/>
</dbReference>
<feature type="transmembrane region" description="Helical" evidence="5">
    <location>
        <begin position="162"/>
        <end position="186"/>
    </location>
</feature>
<gene>
    <name evidence="6" type="ORF">B0T10DRAFT_412657</name>
</gene>